<dbReference type="Pfam" id="PF01011">
    <property type="entry name" value="PQQ"/>
    <property type="match status" value="1"/>
</dbReference>
<dbReference type="SMART" id="SM00564">
    <property type="entry name" value="PQQ"/>
    <property type="match status" value="5"/>
</dbReference>
<dbReference type="PANTHER" id="PTHR32303:SF4">
    <property type="entry name" value="QUINOPROTEIN GLUCOSE DEHYDROGENASE"/>
    <property type="match status" value="1"/>
</dbReference>
<comment type="cofactor">
    <cofactor evidence="1">
        <name>pyrroloquinoline quinone</name>
        <dbReference type="ChEBI" id="CHEBI:58442"/>
    </cofactor>
</comment>
<dbReference type="GO" id="GO:0016491">
    <property type="term" value="F:oxidoreductase activity"/>
    <property type="evidence" value="ECO:0007669"/>
    <property type="project" value="UniProtKB-KW"/>
</dbReference>
<protein>
    <recommendedName>
        <fullName evidence="4">Pyrrolo-quinoline quinone repeat domain-containing protein</fullName>
    </recommendedName>
</protein>
<dbReference type="AlphaFoldDB" id="A0A381QLM9"/>
<evidence type="ECO:0000256" key="3">
    <source>
        <dbReference type="ARBA" id="ARBA00023002"/>
    </source>
</evidence>
<dbReference type="SUPFAM" id="SSF50998">
    <property type="entry name" value="Quinoprotein alcohol dehydrogenase-like"/>
    <property type="match status" value="1"/>
</dbReference>
<evidence type="ECO:0000313" key="5">
    <source>
        <dbReference type="EMBL" id="SUZ79844.1"/>
    </source>
</evidence>
<sequence length="660" mass="70873">VRHDLNLFLTNLSPINSSLIGVILISTTFAWVAPASAQYGALDGEWRFYGGDGGHTQYTALDQIDAGNVGDLEVAWRWTAANSSGPPVLNLESTPIMIGGVLYTTTGSSEVAAVDAETGEMIWLFTPEPKPRPEGQRVRPLTGSGRGVSYWADGDEERIFHNVSDGRLLALDAKTGRPAREFGENGFIDLSEGLGGEVRCISTPIVSNGVVVAQVIPVGGANAGQSTPGHIQGFDARTGERVWTFHVVPQGDEFGADTWLEDSWEYSGNAGVWTQLTVDEELGYLYLPTETGTNDWYGGHRPGSNLFAESIVALDIRTGERVWHYQLIHHGLWDYDNPAPPTLLDVTHDGRRIKAVAVVTKQGHTYVFDRENGEPLWPIIEMPVPPSDVPGEWTSPTQPIPSRPAPFEPQGFSVDNLIDFTPELRAEAMEIAASFRMGPLYTPPSLIDDPDGTKGTLVLPGWGGGASWPGAGVDVEQGILFIPSLTVPIVAALEKRAPGSTNADYFRSGEIYPPGPRGLPLVKPPWGRVTAIDLNTGDHLWMQPMGRAPLEVREHPDLQGLGLDFSSMGQNGRPGVLVTETLLFMGTGGGVRGGVASLFGAGGPIFRAYEKRTGEVIAEITLPANPTGSPMSYMLDGKQYIVVAAATLDTPAELIALTLP</sequence>
<dbReference type="EMBL" id="UINC01001404">
    <property type="protein sequence ID" value="SUZ79844.1"/>
    <property type="molecule type" value="Genomic_DNA"/>
</dbReference>
<proteinExistence type="inferred from homology"/>
<comment type="similarity">
    <text evidence="2">Belongs to the bacterial PQQ dehydrogenase family.</text>
</comment>
<dbReference type="InterPro" id="IPR011047">
    <property type="entry name" value="Quinoprotein_ADH-like_sf"/>
</dbReference>
<name>A0A381QLM9_9ZZZZ</name>
<dbReference type="PANTHER" id="PTHR32303">
    <property type="entry name" value="QUINOPROTEIN ALCOHOL DEHYDROGENASE (CYTOCHROME C)"/>
    <property type="match status" value="1"/>
</dbReference>
<dbReference type="InterPro" id="IPR002372">
    <property type="entry name" value="PQQ_rpt_dom"/>
</dbReference>
<dbReference type="InterPro" id="IPR018391">
    <property type="entry name" value="PQQ_b-propeller_rpt"/>
</dbReference>
<evidence type="ECO:0000256" key="2">
    <source>
        <dbReference type="ARBA" id="ARBA00008156"/>
    </source>
</evidence>
<evidence type="ECO:0000259" key="4">
    <source>
        <dbReference type="Pfam" id="PF01011"/>
    </source>
</evidence>
<gene>
    <name evidence="5" type="ORF">METZ01_LOCUS32698</name>
</gene>
<feature type="non-terminal residue" evidence="5">
    <location>
        <position position="1"/>
    </location>
</feature>
<keyword evidence="3" id="KW-0560">Oxidoreductase</keyword>
<reference evidence="5" key="1">
    <citation type="submission" date="2018-05" db="EMBL/GenBank/DDBJ databases">
        <authorList>
            <person name="Lanie J.A."/>
            <person name="Ng W.-L."/>
            <person name="Kazmierczak K.M."/>
            <person name="Andrzejewski T.M."/>
            <person name="Davidsen T.M."/>
            <person name="Wayne K.J."/>
            <person name="Tettelin H."/>
            <person name="Glass J.I."/>
            <person name="Rusch D."/>
            <person name="Podicherti R."/>
            <person name="Tsui H.-C.T."/>
            <person name="Winkler M.E."/>
        </authorList>
    </citation>
    <scope>NUCLEOTIDE SEQUENCE</scope>
</reference>
<feature type="domain" description="Pyrrolo-quinoline quinone repeat" evidence="4">
    <location>
        <begin position="46"/>
        <end position="641"/>
    </location>
</feature>
<organism evidence="5">
    <name type="scientific">marine metagenome</name>
    <dbReference type="NCBI Taxonomy" id="408172"/>
    <lineage>
        <taxon>unclassified sequences</taxon>
        <taxon>metagenomes</taxon>
        <taxon>ecological metagenomes</taxon>
    </lineage>
</organism>
<dbReference type="Gene3D" id="2.140.10.10">
    <property type="entry name" value="Quinoprotein alcohol dehydrogenase-like superfamily"/>
    <property type="match status" value="2"/>
</dbReference>
<evidence type="ECO:0000256" key="1">
    <source>
        <dbReference type="ARBA" id="ARBA00001931"/>
    </source>
</evidence>
<accession>A0A381QLM9</accession>